<organism evidence="1 2">
    <name type="scientific">Linum tenue</name>
    <dbReference type="NCBI Taxonomy" id="586396"/>
    <lineage>
        <taxon>Eukaryota</taxon>
        <taxon>Viridiplantae</taxon>
        <taxon>Streptophyta</taxon>
        <taxon>Embryophyta</taxon>
        <taxon>Tracheophyta</taxon>
        <taxon>Spermatophyta</taxon>
        <taxon>Magnoliopsida</taxon>
        <taxon>eudicotyledons</taxon>
        <taxon>Gunneridae</taxon>
        <taxon>Pentapetalae</taxon>
        <taxon>rosids</taxon>
        <taxon>fabids</taxon>
        <taxon>Malpighiales</taxon>
        <taxon>Linaceae</taxon>
        <taxon>Linum</taxon>
    </lineage>
</organism>
<evidence type="ECO:0000313" key="1">
    <source>
        <dbReference type="EMBL" id="CAI0467731.1"/>
    </source>
</evidence>
<dbReference type="Proteomes" id="UP001154282">
    <property type="component" value="Unassembled WGS sequence"/>
</dbReference>
<feature type="non-terminal residue" evidence="1">
    <location>
        <position position="1"/>
    </location>
</feature>
<proteinExistence type="predicted"/>
<accession>A0AAV0PA90</accession>
<reference evidence="1" key="1">
    <citation type="submission" date="2022-08" db="EMBL/GenBank/DDBJ databases">
        <authorList>
            <person name="Gutierrez-Valencia J."/>
        </authorList>
    </citation>
    <scope>NUCLEOTIDE SEQUENCE</scope>
</reference>
<evidence type="ECO:0000313" key="2">
    <source>
        <dbReference type="Proteomes" id="UP001154282"/>
    </source>
</evidence>
<dbReference type="EMBL" id="CAMGYJ010000008">
    <property type="protein sequence ID" value="CAI0467731.1"/>
    <property type="molecule type" value="Genomic_DNA"/>
</dbReference>
<name>A0AAV0PA90_9ROSI</name>
<dbReference type="AlphaFoldDB" id="A0AAV0PA90"/>
<comment type="caution">
    <text evidence="1">The sequence shown here is derived from an EMBL/GenBank/DDBJ whole genome shotgun (WGS) entry which is preliminary data.</text>
</comment>
<gene>
    <name evidence="1" type="ORF">LITE_LOCUS37545</name>
</gene>
<protein>
    <submittedName>
        <fullName evidence="1">Uncharacterized protein</fullName>
    </submittedName>
</protein>
<keyword evidence="2" id="KW-1185">Reference proteome</keyword>
<sequence length="72" mass="8040">TSSLSSLALWFLGSCRNSSVSRRHSLTFSGETKSTATFVHDFTPPAQQTTTTMIFVIHYYQLLHLCSLIVDT</sequence>